<dbReference type="EMBL" id="QMKK01000037">
    <property type="protein sequence ID" value="RAX40738.1"/>
    <property type="molecule type" value="Genomic_DNA"/>
</dbReference>
<organism evidence="6 7">
    <name type="scientific">Rhizobium tropici</name>
    <dbReference type="NCBI Taxonomy" id="398"/>
    <lineage>
        <taxon>Bacteria</taxon>
        <taxon>Pseudomonadati</taxon>
        <taxon>Pseudomonadota</taxon>
        <taxon>Alphaproteobacteria</taxon>
        <taxon>Hyphomicrobiales</taxon>
        <taxon>Rhizobiaceae</taxon>
        <taxon>Rhizobium/Agrobacterium group</taxon>
        <taxon>Rhizobium</taxon>
    </lineage>
</organism>
<sequence length="474" mass="53397">MTSARKPPTVLKAAFLSNPPKVAKGKRQEFRDAATKGLAARVNDKGQVSFIYVGRFPGGKGVDRRTIGIFDEKAAALELDLQSKGKDLPRPPAAMSLARARAIAGEWSTLIAMGIDPAKHEGEIAAERDRRRQNTFAAVVEDYLEDIPTRKRNRHAEQDKREIRRELLERKDKDGKVWKNPWASKPIAEVTDADVAELIVAIRDGKHRERAAPGQAYNTWGHIKALFSWAMWPERRQGYGLTVNPVAHLQPKHFKLSKTASTRTLTDDEIRAYWAAAEDTPYPLGQFYKLLLLTGQRKNEVAGARRSEISDNRQLWTVPSERFKSGQEHIVPLSNDAMSLIRDLPKFEGENSGECLFSTTNGKKAINGFSRAKSALDEAMLKKLQETNPDATLPDWVFHDIRRTVRTRLSGLRINSEIAEMVIGHGKTGLRRVYDQHEYEPEMREALERWAAALRQMIAPEPSPNVVTLDRKSA</sequence>
<dbReference type="PANTHER" id="PTHR30629:SF2">
    <property type="entry name" value="PROPHAGE INTEGRASE INTS-RELATED"/>
    <property type="match status" value="1"/>
</dbReference>
<dbReference type="RefSeq" id="WP_112342621.1">
    <property type="nucleotide sequence ID" value="NZ_QMKK01000037.1"/>
</dbReference>
<dbReference type="GO" id="GO:0006310">
    <property type="term" value="P:DNA recombination"/>
    <property type="evidence" value="ECO:0007669"/>
    <property type="project" value="UniProtKB-KW"/>
</dbReference>
<evidence type="ECO:0000256" key="4">
    <source>
        <dbReference type="ARBA" id="ARBA00023172"/>
    </source>
</evidence>
<evidence type="ECO:0000256" key="1">
    <source>
        <dbReference type="ARBA" id="ARBA00008857"/>
    </source>
</evidence>
<dbReference type="InterPro" id="IPR025166">
    <property type="entry name" value="Integrase_DNA_bind_dom"/>
</dbReference>
<dbReference type="InterPro" id="IPR002104">
    <property type="entry name" value="Integrase_catalytic"/>
</dbReference>
<reference evidence="6 7" key="1">
    <citation type="submission" date="2018-06" db="EMBL/GenBank/DDBJ databases">
        <title>Whole Genome Sequence of an efficient microsymbiont, Rhizobium tropici.</title>
        <authorList>
            <person name="Srinivasan R."/>
            <person name="Singh H.V."/>
            <person name="Srivastava R."/>
            <person name="Kumari B."/>
            <person name="Radhakrishna A."/>
        </authorList>
    </citation>
    <scope>NUCLEOTIDE SEQUENCE [LARGE SCALE GENOMIC DNA]</scope>
    <source>
        <strain evidence="6 7">IGFRI Rhizo-19</strain>
    </source>
</reference>
<protein>
    <submittedName>
        <fullName evidence="6">Integrase</fullName>
    </submittedName>
</protein>
<gene>
    <name evidence="6" type="ORF">DQ393_15305</name>
</gene>
<keyword evidence="2" id="KW-0229">DNA integration</keyword>
<dbReference type="Gene3D" id="1.10.443.10">
    <property type="entry name" value="Intergrase catalytic core"/>
    <property type="match status" value="1"/>
</dbReference>
<dbReference type="SUPFAM" id="SSF56349">
    <property type="entry name" value="DNA breaking-rejoining enzymes"/>
    <property type="match status" value="1"/>
</dbReference>
<dbReference type="AlphaFoldDB" id="A0A329YCT1"/>
<dbReference type="InterPro" id="IPR011010">
    <property type="entry name" value="DNA_brk_join_enz"/>
</dbReference>
<dbReference type="Gene3D" id="1.10.150.130">
    <property type="match status" value="1"/>
</dbReference>
<accession>A0A329YCT1</accession>
<dbReference type="Pfam" id="PF00589">
    <property type="entry name" value="Phage_integrase"/>
    <property type="match status" value="1"/>
</dbReference>
<name>A0A329YCT1_RHITR</name>
<dbReference type="InterPro" id="IPR038488">
    <property type="entry name" value="Integrase_DNA-bd_sf"/>
</dbReference>
<dbReference type="Pfam" id="PF13356">
    <property type="entry name" value="Arm-DNA-bind_3"/>
    <property type="match status" value="1"/>
</dbReference>
<evidence type="ECO:0000313" key="6">
    <source>
        <dbReference type="EMBL" id="RAX40738.1"/>
    </source>
</evidence>
<dbReference type="InterPro" id="IPR010998">
    <property type="entry name" value="Integrase_recombinase_N"/>
</dbReference>
<dbReference type="GO" id="GO:0003677">
    <property type="term" value="F:DNA binding"/>
    <property type="evidence" value="ECO:0007669"/>
    <property type="project" value="UniProtKB-KW"/>
</dbReference>
<dbReference type="Proteomes" id="UP000251205">
    <property type="component" value="Unassembled WGS sequence"/>
</dbReference>
<feature type="domain" description="Tyr recombinase" evidence="5">
    <location>
        <begin position="260"/>
        <end position="448"/>
    </location>
</feature>
<dbReference type="GO" id="GO:0015074">
    <property type="term" value="P:DNA integration"/>
    <property type="evidence" value="ECO:0007669"/>
    <property type="project" value="UniProtKB-KW"/>
</dbReference>
<keyword evidence="3" id="KW-0238">DNA-binding</keyword>
<dbReference type="PROSITE" id="PS51898">
    <property type="entry name" value="TYR_RECOMBINASE"/>
    <property type="match status" value="1"/>
</dbReference>
<comment type="caution">
    <text evidence="6">The sequence shown here is derived from an EMBL/GenBank/DDBJ whole genome shotgun (WGS) entry which is preliminary data.</text>
</comment>
<evidence type="ECO:0000256" key="2">
    <source>
        <dbReference type="ARBA" id="ARBA00022908"/>
    </source>
</evidence>
<proteinExistence type="inferred from homology"/>
<keyword evidence="4" id="KW-0233">DNA recombination</keyword>
<dbReference type="PANTHER" id="PTHR30629">
    <property type="entry name" value="PROPHAGE INTEGRASE"/>
    <property type="match status" value="1"/>
</dbReference>
<dbReference type="CDD" id="cd00801">
    <property type="entry name" value="INT_P4_C"/>
    <property type="match status" value="1"/>
</dbReference>
<evidence type="ECO:0000313" key="7">
    <source>
        <dbReference type="Proteomes" id="UP000251205"/>
    </source>
</evidence>
<dbReference type="InterPro" id="IPR013762">
    <property type="entry name" value="Integrase-like_cat_sf"/>
</dbReference>
<dbReference type="InterPro" id="IPR050808">
    <property type="entry name" value="Phage_Integrase"/>
</dbReference>
<comment type="similarity">
    <text evidence="1">Belongs to the 'phage' integrase family.</text>
</comment>
<dbReference type="OrthoDB" id="7615137at2"/>
<evidence type="ECO:0000259" key="5">
    <source>
        <dbReference type="PROSITE" id="PS51898"/>
    </source>
</evidence>
<dbReference type="Gene3D" id="3.30.160.390">
    <property type="entry name" value="Integrase, DNA-binding domain"/>
    <property type="match status" value="1"/>
</dbReference>
<evidence type="ECO:0000256" key="3">
    <source>
        <dbReference type="ARBA" id="ARBA00023125"/>
    </source>
</evidence>